<feature type="compositionally biased region" description="Basic and acidic residues" evidence="1">
    <location>
        <begin position="14"/>
        <end position="26"/>
    </location>
</feature>
<evidence type="ECO:0000313" key="3">
    <source>
        <dbReference type="Proteomes" id="UP001139353"/>
    </source>
</evidence>
<dbReference type="EMBL" id="JAJLJH010000004">
    <property type="protein sequence ID" value="MCK9687381.1"/>
    <property type="molecule type" value="Genomic_DNA"/>
</dbReference>
<comment type="caution">
    <text evidence="2">The sequence shown here is derived from an EMBL/GenBank/DDBJ whole genome shotgun (WGS) entry which is preliminary data.</text>
</comment>
<sequence>MNAPVMGAAIPLEAGKRQRATDRSESNKISTDIPIGKYVVCPIAKPQADGGYTATVSIGTGRGNAAHARVMRFAPLFETSEAALRYATSEGLNWARQQPAWSTSRPLAPRGTAGLSLA</sequence>
<feature type="region of interest" description="Disordered" evidence="1">
    <location>
        <begin position="1"/>
        <end position="28"/>
    </location>
</feature>
<reference evidence="2" key="1">
    <citation type="submission" date="2021-11" db="EMBL/GenBank/DDBJ databases">
        <title>BS-T2-15 a new species belonging to the Comamonadaceae family isolated from the soil of a French oak forest.</title>
        <authorList>
            <person name="Mieszkin S."/>
            <person name="Alain K."/>
        </authorList>
    </citation>
    <scope>NUCLEOTIDE SEQUENCE</scope>
    <source>
        <strain evidence="2">BS-T2-15</strain>
    </source>
</reference>
<dbReference type="AlphaFoldDB" id="A0A9X1YRJ5"/>
<dbReference type="Proteomes" id="UP001139353">
    <property type="component" value="Unassembled WGS sequence"/>
</dbReference>
<dbReference type="RefSeq" id="WP_275683418.1">
    <property type="nucleotide sequence ID" value="NZ_JAJLJH010000004.1"/>
</dbReference>
<keyword evidence="3" id="KW-1185">Reference proteome</keyword>
<organism evidence="2 3">
    <name type="scientific">Scleromatobacter humisilvae</name>
    <dbReference type="NCBI Taxonomy" id="2897159"/>
    <lineage>
        <taxon>Bacteria</taxon>
        <taxon>Pseudomonadati</taxon>
        <taxon>Pseudomonadota</taxon>
        <taxon>Betaproteobacteria</taxon>
        <taxon>Burkholderiales</taxon>
        <taxon>Sphaerotilaceae</taxon>
        <taxon>Scleromatobacter</taxon>
    </lineage>
</organism>
<proteinExistence type="predicted"/>
<gene>
    <name evidence="2" type="ORF">LPC04_16880</name>
</gene>
<evidence type="ECO:0000313" key="2">
    <source>
        <dbReference type="EMBL" id="MCK9687381.1"/>
    </source>
</evidence>
<name>A0A9X1YRJ5_9BURK</name>
<accession>A0A9X1YRJ5</accession>
<protein>
    <submittedName>
        <fullName evidence="2">Uncharacterized protein</fullName>
    </submittedName>
</protein>
<feature type="region of interest" description="Disordered" evidence="1">
    <location>
        <begin position="97"/>
        <end position="118"/>
    </location>
</feature>
<evidence type="ECO:0000256" key="1">
    <source>
        <dbReference type="SAM" id="MobiDB-lite"/>
    </source>
</evidence>